<keyword evidence="2" id="KW-1185">Reference proteome</keyword>
<dbReference type="Gene3D" id="3.30.420.10">
    <property type="entry name" value="Ribonuclease H-like superfamily/Ribonuclease H"/>
    <property type="match status" value="1"/>
</dbReference>
<organism evidence="1 2">
    <name type="scientific">Dreissena polymorpha</name>
    <name type="common">Zebra mussel</name>
    <name type="synonym">Mytilus polymorpha</name>
    <dbReference type="NCBI Taxonomy" id="45954"/>
    <lineage>
        <taxon>Eukaryota</taxon>
        <taxon>Metazoa</taxon>
        <taxon>Spiralia</taxon>
        <taxon>Lophotrochozoa</taxon>
        <taxon>Mollusca</taxon>
        <taxon>Bivalvia</taxon>
        <taxon>Autobranchia</taxon>
        <taxon>Heteroconchia</taxon>
        <taxon>Euheterodonta</taxon>
        <taxon>Imparidentia</taxon>
        <taxon>Neoheterodontei</taxon>
        <taxon>Myida</taxon>
        <taxon>Dreissenoidea</taxon>
        <taxon>Dreissenidae</taxon>
        <taxon>Dreissena</taxon>
    </lineage>
</organism>
<evidence type="ECO:0000313" key="2">
    <source>
        <dbReference type="Proteomes" id="UP000828390"/>
    </source>
</evidence>
<sequence>MLSAYCSKNQTSWDSLLPQVMMAYRATPHSTTSLSPNVMVFGRNVVLPCELATGVAEKSAKTIEEYSLQQRMNIEKAHDIAREHLKKTFNIPKEVL</sequence>
<dbReference type="EMBL" id="JAIWYP010000016">
    <property type="protein sequence ID" value="KAH3697260.1"/>
    <property type="molecule type" value="Genomic_DNA"/>
</dbReference>
<reference evidence="1" key="1">
    <citation type="journal article" date="2019" name="bioRxiv">
        <title>The Genome of the Zebra Mussel, Dreissena polymorpha: A Resource for Invasive Species Research.</title>
        <authorList>
            <person name="McCartney M.A."/>
            <person name="Auch B."/>
            <person name="Kono T."/>
            <person name="Mallez S."/>
            <person name="Zhang Y."/>
            <person name="Obille A."/>
            <person name="Becker A."/>
            <person name="Abrahante J.E."/>
            <person name="Garbe J."/>
            <person name="Badalamenti J.P."/>
            <person name="Herman A."/>
            <person name="Mangelson H."/>
            <person name="Liachko I."/>
            <person name="Sullivan S."/>
            <person name="Sone E.D."/>
            <person name="Koren S."/>
            <person name="Silverstein K.A.T."/>
            <person name="Beckman K.B."/>
            <person name="Gohl D.M."/>
        </authorList>
    </citation>
    <scope>NUCLEOTIDE SEQUENCE</scope>
    <source>
        <strain evidence="1">Duluth1</strain>
        <tissue evidence="1">Whole animal</tissue>
    </source>
</reference>
<dbReference type="InterPro" id="IPR036397">
    <property type="entry name" value="RNaseH_sf"/>
</dbReference>
<accession>A0A9D3YEX1</accession>
<dbReference type="Proteomes" id="UP000828390">
    <property type="component" value="Unassembled WGS sequence"/>
</dbReference>
<protein>
    <submittedName>
        <fullName evidence="1">Uncharacterized protein</fullName>
    </submittedName>
</protein>
<reference evidence="1" key="2">
    <citation type="submission" date="2020-11" db="EMBL/GenBank/DDBJ databases">
        <authorList>
            <person name="McCartney M.A."/>
            <person name="Auch B."/>
            <person name="Kono T."/>
            <person name="Mallez S."/>
            <person name="Becker A."/>
            <person name="Gohl D.M."/>
            <person name="Silverstein K.A.T."/>
            <person name="Koren S."/>
            <person name="Bechman K.B."/>
            <person name="Herman A."/>
            <person name="Abrahante J.E."/>
            <person name="Garbe J."/>
        </authorList>
    </citation>
    <scope>NUCLEOTIDE SEQUENCE</scope>
    <source>
        <strain evidence="1">Duluth1</strain>
        <tissue evidence="1">Whole animal</tissue>
    </source>
</reference>
<dbReference type="AlphaFoldDB" id="A0A9D3YEX1"/>
<comment type="caution">
    <text evidence="1">The sequence shown here is derived from an EMBL/GenBank/DDBJ whole genome shotgun (WGS) entry which is preliminary data.</text>
</comment>
<name>A0A9D3YEX1_DREPO</name>
<gene>
    <name evidence="1" type="ORF">DPMN_084752</name>
</gene>
<evidence type="ECO:0000313" key="1">
    <source>
        <dbReference type="EMBL" id="KAH3697260.1"/>
    </source>
</evidence>
<dbReference type="GO" id="GO:0003676">
    <property type="term" value="F:nucleic acid binding"/>
    <property type="evidence" value="ECO:0007669"/>
    <property type="project" value="InterPro"/>
</dbReference>
<proteinExistence type="predicted"/>